<sequence length="521" mass="55724">MSTQSAAPAREQFSGQYGFLMSAIGSAVGLGNIWRFPGVAYTNGGGAFLIPYLVALLTAGIPILMLDYALGHRYRGSAPAVFRRLGKKFEFVGWLQVAVCVVIMSYYVVVLAWAASYVGFSTTVAWGDDPAGFFTGEYLNVSDPAFTLQLDWAVFWPVVVLWVLVFAVMAGRVSRGLELVNKFAIPALLLMFLTLVVRALFLPGALEGLNAFFTPDWAALANPAVWVAAYTQIFFSLSVAFGIMLTYSSYLKARSNMVPTGLVAAFANSSFELLAGFGVFATLGYMAHTQGVAVADLDSIAGVTLSFITFPQVIGTMPGGPLFGIMFFGSLLLAGFTSLVSILEVIVAAVREKFALSRPAAVGLVIGAGAIGSVVLFSTTNGLNALDIVDAFANNIGILTGAVLECIVVVFLARKLRELQLHLNQVSTLRLGDWWRWAVGILNPIVLLYVLVVTVFRYATVGYDPASYPASFNALFGWGTVVFILAVAAVATAMTWRTPVDRFTPVPLDDPARPVGRGVSA</sequence>
<dbReference type="InterPro" id="IPR037272">
    <property type="entry name" value="SNS_sf"/>
</dbReference>
<feature type="transmembrane region" description="Helical" evidence="6">
    <location>
        <begin position="152"/>
        <end position="171"/>
    </location>
</feature>
<keyword evidence="8" id="KW-1185">Reference proteome</keyword>
<feature type="transmembrane region" description="Helical" evidence="6">
    <location>
        <begin position="476"/>
        <end position="496"/>
    </location>
</feature>
<feature type="transmembrane region" description="Helical" evidence="6">
    <location>
        <begin position="226"/>
        <end position="250"/>
    </location>
</feature>
<evidence type="ECO:0000256" key="5">
    <source>
        <dbReference type="ARBA" id="ARBA00023136"/>
    </source>
</evidence>
<feature type="transmembrane region" description="Helical" evidence="6">
    <location>
        <begin position="48"/>
        <end position="70"/>
    </location>
</feature>
<evidence type="ECO:0000256" key="4">
    <source>
        <dbReference type="ARBA" id="ARBA00022989"/>
    </source>
</evidence>
<accession>A0ABZ3C8L7</accession>
<keyword evidence="2" id="KW-0813">Transport</keyword>
<dbReference type="PANTHER" id="PTHR42948:SF1">
    <property type="entry name" value="TRANSPORTER"/>
    <property type="match status" value="1"/>
</dbReference>
<proteinExistence type="predicted"/>
<evidence type="ECO:0000256" key="2">
    <source>
        <dbReference type="ARBA" id="ARBA00022448"/>
    </source>
</evidence>
<dbReference type="EMBL" id="CP115965">
    <property type="protein sequence ID" value="WZW98895.1"/>
    <property type="molecule type" value="Genomic_DNA"/>
</dbReference>
<feature type="transmembrane region" description="Helical" evidence="6">
    <location>
        <begin position="183"/>
        <end position="206"/>
    </location>
</feature>
<dbReference type="PANTHER" id="PTHR42948">
    <property type="entry name" value="TRANSPORTER"/>
    <property type="match status" value="1"/>
</dbReference>
<dbReference type="Proteomes" id="UP001434337">
    <property type="component" value="Chromosome"/>
</dbReference>
<keyword evidence="5 6" id="KW-0472">Membrane</keyword>
<evidence type="ECO:0000256" key="6">
    <source>
        <dbReference type="SAM" id="Phobius"/>
    </source>
</evidence>
<feature type="transmembrane region" description="Helical" evidence="6">
    <location>
        <begin position="434"/>
        <end position="456"/>
    </location>
</feature>
<evidence type="ECO:0000256" key="3">
    <source>
        <dbReference type="ARBA" id="ARBA00022692"/>
    </source>
</evidence>
<feature type="transmembrane region" description="Helical" evidence="6">
    <location>
        <begin position="360"/>
        <end position="379"/>
    </location>
</feature>
<gene>
    <name evidence="7" type="ORF">PCC79_01395</name>
</gene>
<feature type="transmembrane region" description="Helical" evidence="6">
    <location>
        <begin position="391"/>
        <end position="413"/>
    </location>
</feature>
<dbReference type="InterPro" id="IPR000175">
    <property type="entry name" value="Na/ntran_symport"/>
</dbReference>
<feature type="transmembrane region" description="Helical" evidence="6">
    <location>
        <begin position="325"/>
        <end position="348"/>
    </location>
</feature>
<dbReference type="SUPFAM" id="SSF161070">
    <property type="entry name" value="SNF-like"/>
    <property type="match status" value="1"/>
</dbReference>
<comment type="subcellular location">
    <subcellularLocation>
        <location evidence="1">Membrane</location>
        <topology evidence="1">Multi-pass membrane protein</topology>
    </subcellularLocation>
</comment>
<dbReference type="RefSeq" id="WP_232548771.1">
    <property type="nucleotide sequence ID" value="NZ_CP115965.1"/>
</dbReference>
<keyword evidence="3 6" id="KW-0812">Transmembrane</keyword>
<dbReference type="PRINTS" id="PR00176">
    <property type="entry name" value="NANEUSMPORT"/>
</dbReference>
<feature type="transmembrane region" description="Helical" evidence="6">
    <location>
        <begin position="91"/>
        <end position="115"/>
    </location>
</feature>
<evidence type="ECO:0000313" key="7">
    <source>
        <dbReference type="EMBL" id="WZW98895.1"/>
    </source>
</evidence>
<dbReference type="CDD" id="cd10334">
    <property type="entry name" value="SLC6sbd_u1"/>
    <property type="match status" value="1"/>
</dbReference>
<dbReference type="NCBIfam" id="NF037979">
    <property type="entry name" value="Na_transp"/>
    <property type="match status" value="1"/>
</dbReference>
<feature type="transmembrane region" description="Helical" evidence="6">
    <location>
        <begin position="17"/>
        <end position="36"/>
    </location>
</feature>
<evidence type="ECO:0000256" key="1">
    <source>
        <dbReference type="ARBA" id="ARBA00004141"/>
    </source>
</evidence>
<organism evidence="7 8">
    <name type="scientific">Propioniciclava soli</name>
    <dbReference type="NCBI Taxonomy" id="2775081"/>
    <lineage>
        <taxon>Bacteria</taxon>
        <taxon>Bacillati</taxon>
        <taxon>Actinomycetota</taxon>
        <taxon>Actinomycetes</taxon>
        <taxon>Propionibacteriales</taxon>
        <taxon>Propionibacteriaceae</taxon>
        <taxon>Propioniciclava</taxon>
    </lineage>
</organism>
<dbReference type="Pfam" id="PF00209">
    <property type="entry name" value="SNF"/>
    <property type="match status" value="2"/>
</dbReference>
<evidence type="ECO:0000313" key="8">
    <source>
        <dbReference type="Proteomes" id="UP001434337"/>
    </source>
</evidence>
<name>A0ABZ3C8L7_9ACTN</name>
<dbReference type="PROSITE" id="PS50267">
    <property type="entry name" value="NA_NEUROTRAN_SYMP_3"/>
    <property type="match status" value="1"/>
</dbReference>
<keyword evidence="4 6" id="KW-1133">Transmembrane helix</keyword>
<reference evidence="7 8" key="1">
    <citation type="journal article" date="2023" name="Environ Microbiome">
        <title>A coral-associated actinobacterium mitigates coral bleaching under heat stress.</title>
        <authorList>
            <person name="Li J."/>
            <person name="Zou Y."/>
            <person name="Li Q."/>
            <person name="Zhang J."/>
            <person name="Bourne D.G."/>
            <person name="Lyu Y."/>
            <person name="Liu C."/>
            <person name="Zhang S."/>
        </authorList>
    </citation>
    <scope>NUCLEOTIDE SEQUENCE [LARGE SCALE GENOMIC DNA]</scope>
    <source>
        <strain evidence="7 8">SCSIO 13291</strain>
    </source>
</reference>
<protein>
    <submittedName>
        <fullName evidence="7">Sodium-dependent transporter</fullName>
    </submittedName>
</protein>
<feature type="transmembrane region" description="Helical" evidence="6">
    <location>
        <begin position="262"/>
        <end position="287"/>
    </location>
</feature>